<keyword evidence="1" id="KW-0732">Signal</keyword>
<dbReference type="SUPFAM" id="SSF56601">
    <property type="entry name" value="beta-lactamase/transpeptidase-like"/>
    <property type="match status" value="1"/>
</dbReference>
<evidence type="ECO:0000313" key="4">
    <source>
        <dbReference type="EMBL" id="GAA2878393.1"/>
    </source>
</evidence>
<reference evidence="4 5" key="1">
    <citation type="journal article" date="2019" name="Int. J. Syst. Evol. Microbiol.">
        <title>The Global Catalogue of Microorganisms (GCM) 10K type strain sequencing project: providing services to taxonomists for standard genome sequencing and annotation.</title>
        <authorList>
            <consortium name="The Broad Institute Genomics Platform"/>
            <consortium name="The Broad Institute Genome Sequencing Center for Infectious Disease"/>
            <person name="Wu L."/>
            <person name="Ma J."/>
        </authorList>
    </citation>
    <scope>NUCLEOTIDE SEQUENCE [LARGE SCALE GENOMIC DNA]</scope>
    <source>
        <strain evidence="4 5">JCM 6242</strain>
    </source>
</reference>
<feature type="domain" description="Beta-lactamase class A catalytic" evidence="2">
    <location>
        <begin position="187"/>
        <end position="287"/>
    </location>
</feature>
<feature type="chain" id="PRO_5046765495" description="Serine hydrolase" evidence="1">
    <location>
        <begin position="25"/>
        <end position="455"/>
    </location>
</feature>
<evidence type="ECO:0000259" key="3">
    <source>
        <dbReference type="Pfam" id="PF18042"/>
    </source>
</evidence>
<feature type="domain" description="ORF 12 gene product N-terminal" evidence="3">
    <location>
        <begin position="46"/>
        <end position="135"/>
    </location>
</feature>
<dbReference type="InterPro" id="IPR040846">
    <property type="entry name" value="ORF_12_N"/>
</dbReference>
<proteinExistence type="predicted"/>
<sequence>MRLPFRSKRLLALALAAAAVPAVALPAAAVPAAAVAAPTVSAAPEIPDSPAGRQLRWFLAAPERAPLAESELREHFNADYLKDLTAQGLNDFLQQVAGLRLEKLTKVTPTALAGTGTISGEEFLIQLGVDGAGKINLLGVMPPEIEVPAPPKSWKELDARLRKTAPNVGFLVAEIGAGGQCKVVHAVGRDKVQPLGSIFKLYVLGAVAEKVRAGELSWDTKLEIKPEWRSAGEGGLNSRPDNSTTTVREAARLMISISDNTATDLLIRTVGREAVETTMRRWSGHDKLNIPFLTTRELFLLKGVNHPEQARTYLGLDTAGKRAYLEETVAKQALEDIKPWEKPREIGTLEWFGSPRDVCRAYAGLAKLDDKGVHGAMSVNDLSIGLDRKKWPKVWAKGGSELGVLDMSYFARSSKGKTYVVTVLTNDPAKAIDESKAAPELISLSRGGFALATGK</sequence>
<dbReference type="EMBL" id="BAAAVI010000028">
    <property type="protein sequence ID" value="GAA2878393.1"/>
    <property type="molecule type" value="Genomic_DNA"/>
</dbReference>
<dbReference type="PANTHER" id="PTHR35333:SF5">
    <property type="entry name" value="CONSERVED LIPOPROTEIN LPQF-RELATED"/>
    <property type="match status" value="1"/>
</dbReference>
<dbReference type="InterPro" id="IPR012338">
    <property type="entry name" value="Beta-lactam/transpept-like"/>
</dbReference>
<dbReference type="InterPro" id="IPR045155">
    <property type="entry name" value="Beta-lactam_cat"/>
</dbReference>
<keyword evidence="5" id="KW-1185">Reference proteome</keyword>
<dbReference type="Pfam" id="PF18042">
    <property type="entry name" value="ORF_12_N"/>
    <property type="match status" value="1"/>
</dbReference>
<dbReference type="Gene3D" id="3.10.450.280">
    <property type="match status" value="1"/>
</dbReference>
<dbReference type="RefSeq" id="WP_344973664.1">
    <property type="nucleotide sequence ID" value="NZ_BAAAVI010000028.1"/>
</dbReference>
<dbReference type="Proteomes" id="UP001500831">
    <property type="component" value="Unassembled WGS sequence"/>
</dbReference>
<evidence type="ECO:0008006" key="6">
    <source>
        <dbReference type="Google" id="ProtNLM"/>
    </source>
</evidence>
<organism evidence="4 5">
    <name type="scientific">Streptosporangium fragile</name>
    <dbReference type="NCBI Taxonomy" id="46186"/>
    <lineage>
        <taxon>Bacteria</taxon>
        <taxon>Bacillati</taxon>
        <taxon>Actinomycetota</taxon>
        <taxon>Actinomycetes</taxon>
        <taxon>Streptosporangiales</taxon>
        <taxon>Streptosporangiaceae</taxon>
        <taxon>Streptosporangium</taxon>
    </lineage>
</organism>
<gene>
    <name evidence="4" type="ORF">GCM10010517_40420</name>
</gene>
<evidence type="ECO:0000313" key="5">
    <source>
        <dbReference type="Proteomes" id="UP001500831"/>
    </source>
</evidence>
<dbReference type="Gene3D" id="3.40.710.10">
    <property type="entry name" value="DD-peptidase/beta-lactamase superfamily"/>
    <property type="match status" value="1"/>
</dbReference>
<dbReference type="Pfam" id="PF13354">
    <property type="entry name" value="Beta-lactamase2"/>
    <property type="match status" value="1"/>
</dbReference>
<comment type="caution">
    <text evidence="4">The sequence shown here is derived from an EMBL/GenBank/DDBJ whole genome shotgun (WGS) entry which is preliminary data.</text>
</comment>
<name>A0ABN3W126_9ACTN</name>
<protein>
    <recommendedName>
        <fullName evidence="6">Serine hydrolase</fullName>
    </recommendedName>
</protein>
<feature type="signal peptide" evidence="1">
    <location>
        <begin position="1"/>
        <end position="24"/>
    </location>
</feature>
<evidence type="ECO:0000256" key="1">
    <source>
        <dbReference type="SAM" id="SignalP"/>
    </source>
</evidence>
<accession>A0ABN3W126</accession>
<dbReference type="PANTHER" id="PTHR35333">
    <property type="entry name" value="BETA-LACTAMASE"/>
    <property type="match status" value="1"/>
</dbReference>
<dbReference type="InterPro" id="IPR000871">
    <property type="entry name" value="Beta-lactam_class-A"/>
</dbReference>
<evidence type="ECO:0000259" key="2">
    <source>
        <dbReference type="Pfam" id="PF13354"/>
    </source>
</evidence>